<dbReference type="AlphaFoldDB" id="A0A0G0VB73"/>
<sequence>MPNQQETREYIEQDDELIDVGNALVSWETWEYQHHERSRTWYLIVGVIAAALLVYSIAIANYLFAIIVLMTGVIMLINGMRQPKREQVHITDMGIVVGDSFYDYKMIKDFALVYEPPIVKVLYVDFNSTLRPVISLQLEDTDPNLIRESLLPYVFENLDREDEALTDMLRRLYKL</sequence>
<evidence type="ECO:0000313" key="2">
    <source>
        <dbReference type="Proteomes" id="UP000033930"/>
    </source>
</evidence>
<accession>A0A0G0VB73</accession>
<reference evidence="1 2" key="1">
    <citation type="journal article" date="2015" name="Nature">
        <title>rRNA introns, odd ribosomes, and small enigmatic genomes across a large radiation of phyla.</title>
        <authorList>
            <person name="Brown C.T."/>
            <person name="Hug L.A."/>
            <person name="Thomas B.C."/>
            <person name="Sharon I."/>
            <person name="Castelle C.J."/>
            <person name="Singh A."/>
            <person name="Wilkins M.J."/>
            <person name="Williams K.H."/>
            <person name="Banfield J.F."/>
        </authorList>
    </citation>
    <scope>NUCLEOTIDE SEQUENCE [LARGE SCALE GENOMIC DNA]</scope>
</reference>
<evidence type="ECO:0000313" key="1">
    <source>
        <dbReference type="EMBL" id="KKR98134.1"/>
    </source>
</evidence>
<dbReference type="Proteomes" id="UP000033930">
    <property type="component" value="Unassembled WGS sequence"/>
</dbReference>
<gene>
    <name evidence="1" type="ORF">UU50_C0021G0012</name>
</gene>
<evidence type="ECO:0008006" key="3">
    <source>
        <dbReference type="Google" id="ProtNLM"/>
    </source>
</evidence>
<organism evidence="1 2">
    <name type="scientific">Candidatus Uhrbacteria bacterium GW2011_GWC1_41_20</name>
    <dbReference type="NCBI Taxonomy" id="1618983"/>
    <lineage>
        <taxon>Bacteria</taxon>
        <taxon>Candidatus Uhriibacteriota</taxon>
    </lineage>
</organism>
<name>A0A0G0VB73_9BACT</name>
<dbReference type="EMBL" id="LCAW01000021">
    <property type="protein sequence ID" value="KKR98134.1"/>
    <property type="molecule type" value="Genomic_DNA"/>
</dbReference>
<comment type="caution">
    <text evidence="1">The sequence shown here is derived from an EMBL/GenBank/DDBJ whole genome shotgun (WGS) entry which is preliminary data.</text>
</comment>
<proteinExistence type="predicted"/>
<protein>
    <recommendedName>
        <fullName evidence="3">DUF5673 domain-containing protein</fullName>
    </recommendedName>
</protein>